<feature type="transmembrane region" description="Helical" evidence="2">
    <location>
        <begin position="311"/>
        <end position="331"/>
    </location>
</feature>
<protein>
    <recommendedName>
        <fullName evidence="4">ABC transporter permease</fullName>
    </recommendedName>
</protein>
<dbReference type="EMBL" id="JABXJJ020000008">
    <property type="protein sequence ID" value="MDI5969287.1"/>
    <property type="molecule type" value="Genomic_DNA"/>
</dbReference>
<comment type="caution">
    <text evidence="3">The sequence shown here is derived from an EMBL/GenBank/DDBJ whole genome shotgun (WGS) entry which is preliminary data.</text>
</comment>
<accession>A0AA90H2Z2</accession>
<reference evidence="3" key="1">
    <citation type="submission" date="2023-05" db="EMBL/GenBank/DDBJ databases">
        <title>Streptantibioticus silvisoli sp. nov., acidotolerant actinomycetes 1 from pine litter.</title>
        <authorList>
            <person name="Swiecimska M."/>
            <person name="Golinska P."/>
            <person name="Sangal V."/>
            <person name="Wachnowicz B."/>
            <person name="Goodfellow M."/>
        </authorList>
    </citation>
    <scope>NUCLEOTIDE SEQUENCE</scope>
    <source>
        <strain evidence="3">SL13</strain>
    </source>
</reference>
<feature type="transmembrane region" description="Helical" evidence="2">
    <location>
        <begin position="223"/>
        <end position="243"/>
    </location>
</feature>
<evidence type="ECO:0008006" key="4">
    <source>
        <dbReference type="Google" id="ProtNLM"/>
    </source>
</evidence>
<proteinExistence type="predicted"/>
<feature type="transmembrane region" description="Helical" evidence="2">
    <location>
        <begin position="250"/>
        <end position="272"/>
    </location>
</feature>
<sequence length="390" mass="40379">MPATTHPSHAATPPGALRHVLVHLLTPLLMCLGMGLAYLGAFGDPAPHHMPVAVVAQDAGPRAATGARVLAQTLQDHAAGGLDVRTAPNRADAVRLVEHRQVAGAYVMSRGTPELLVATAASGTDVTVVQKVFTPVADQQGTPLKVTDLVPTAPHDPTGQGLFFLLVAVSIGSYAAVAVIGGTGASLRLRTRALTALGMSAVVSLAGAVLAGPLFHIVDHGLWGVWSLAWLYSAGILLLGTGLHTFLRRWTTLGVMVLFVMLNFTSSGGVLAPDTQNGFFAALHSFWNGAGFLEGARNLVYFDGRGTGRPVVTLACWLVAGLVALLAAGLAERARRAEQRRTALDASAVASAALRAAGPGTPAPGPGHAAARDDLERWNAEEEEEETVAV</sequence>
<feature type="transmembrane region" description="Helical" evidence="2">
    <location>
        <begin position="193"/>
        <end position="217"/>
    </location>
</feature>
<evidence type="ECO:0000256" key="1">
    <source>
        <dbReference type="SAM" id="MobiDB-lite"/>
    </source>
</evidence>
<name>A0AA90H2Z2_9ACTN</name>
<feature type="compositionally biased region" description="Acidic residues" evidence="1">
    <location>
        <begin position="381"/>
        <end position="390"/>
    </location>
</feature>
<keyword evidence="2" id="KW-0472">Membrane</keyword>
<dbReference type="AlphaFoldDB" id="A0AA90H2Z2"/>
<feature type="compositionally biased region" description="Basic and acidic residues" evidence="1">
    <location>
        <begin position="370"/>
        <end position="380"/>
    </location>
</feature>
<keyword evidence="2" id="KW-1133">Transmembrane helix</keyword>
<feature type="region of interest" description="Disordered" evidence="1">
    <location>
        <begin position="355"/>
        <end position="390"/>
    </location>
</feature>
<gene>
    <name evidence="3" type="ORF">POF50_007990</name>
</gene>
<evidence type="ECO:0000256" key="2">
    <source>
        <dbReference type="SAM" id="Phobius"/>
    </source>
</evidence>
<evidence type="ECO:0000313" key="3">
    <source>
        <dbReference type="EMBL" id="MDI5969287.1"/>
    </source>
</evidence>
<feature type="transmembrane region" description="Helical" evidence="2">
    <location>
        <begin position="161"/>
        <end position="181"/>
    </location>
</feature>
<keyword evidence="2" id="KW-0812">Transmembrane</keyword>
<feature type="transmembrane region" description="Helical" evidence="2">
    <location>
        <begin position="20"/>
        <end position="41"/>
    </location>
</feature>
<organism evidence="3">
    <name type="scientific">Streptantibioticus silvisoli</name>
    <dbReference type="NCBI Taxonomy" id="2705255"/>
    <lineage>
        <taxon>Bacteria</taxon>
        <taxon>Bacillati</taxon>
        <taxon>Actinomycetota</taxon>
        <taxon>Actinomycetes</taxon>
        <taxon>Kitasatosporales</taxon>
        <taxon>Streptomycetaceae</taxon>
        <taxon>Streptantibioticus</taxon>
    </lineage>
</organism>
<dbReference type="RefSeq" id="WP_271315702.1">
    <property type="nucleotide sequence ID" value="NZ_JABXJJ020000008.1"/>
</dbReference>